<gene>
    <name evidence="2" type="ORF">RIL96_12205</name>
</gene>
<feature type="compositionally biased region" description="Basic and acidic residues" evidence="1">
    <location>
        <begin position="335"/>
        <end position="357"/>
    </location>
</feature>
<proteinExistence type="predicted"/>
<evidence type="ECO:0000313" key="3">
    <source>
        <dbReference type="Proteomes" id="UP001251870"/>
    </source>
</evidence>
<organism evidence="2 3">
    <name type="scientific">Nesterenkonia aerolata</name>
    <dbReference type="NCBI Taxonomy" id="3074079"/>
    <lineage>
        <taxon>Bacteria</taxon>
        <taxon>Bacillati</taxon>
        <taxon>Actinomycetota</taxon>
        <taxon>Actinomycetes</taxon>
        <taxon>Micrococcales</taxon>
        <taxon>Micrococcaceae</taxon>
        <taxon>Nesterenkonia</taxon>
    </lineage>
</organism>
<dbReference type="RefSeq" id="WP_310549306.1">
    <property type="nucleotide sequence ID" value="NZ_JAVKGR010000022.1"/>
</dbReference>
<feature type="region of interest" description="Disordered" evidence="1">
    <location>
        <begin position="321"/>
        <end position="374"/>
    </location>
</feature>
<reference evidence="2 3" key="1">
    <citation type="submission" date="2023-09" db="EMBL/GenBank/DDBJ databases">
        <title>Description of three actinobacteria isolated from air of manufacturing shop in a pharmaceutical factory.</title>
        <authorList>
            <person name="Zhang D.-F."/>
        </authorList>
    </citation>
    <scope>NUCLEOTIDE SEQUENCE [LARGE SCALE GENOMIC DNA]</scope>
    <source>
        <strain evidence="2 3">LY-0111</strain>
    </source>
</reference>
<dbReference type="EMBL" id="JAVKGR010000022">
    <property type="protein sequence ID" value="MDR8020324.1"/>
    <property type="molecule type" value="Genomic_DNA"/>
</dbReference>
<evidence type="ECO:0000256" key="1">
    <source>
        <dbReference type="SAM" id="MobiDB-lite"/>
    </source>
</evidence>
<feature type="compositionally biased region" description="Pro residues" evidence="1">
    <location>
        <begin position="363"/>
        <end position="374"/>
    </location>
</feature>
<dbReference type="Proteomes" id="UP001251870">
    <property type="component" value="Unassembled WGS sequence"/>
</dbReference>
<keyword evidence="3" id="KW-1185">Reference proteome</keyword>
<comment type="caution">
    <text evidence="2">The sequence shown here is derived from an EMBL/GenBank/DDBJ whole genome shotgun (WGS) entry which is preliminary data.</text>
</comment>
<name>A0ABU2DUY9_9MICC</name>
<evidence type="ECO:0008006" key="4">
    <source>
        <dbReference type="Google" id="ProtNLM"/>
    </source>
</evidence>
<evidence type="ECO:0000313" key="2">
    <source>
        <dbReference type="EMBL" id="MDR8020324.1"/>
    </source>
</evidence>
<accession>A0ABU2DUY9</accession>
<sequence>MSSRSMIPAEGSEQGSADVERRRLSRGTVSAARSAGRSGPRTKRGRAGAKGEQRRPTLMRTAATGFVTQQAVSMVSKQAFDEDGSLTPSAESWLTRAVTVQRPLVLANLRRLRKAHPTLTNRQLARQLDKEFSRVMTGSGAVIGATAAVPAVGTVASLGLSAAATGGFLETCALYAQSIAELSGISTEDPTRAQTLVMAVMLGEEGRQLLGELNDQAGGRSVGPYATLVPLSSLSSSSGVGGVVFNQLKKQFVRRFFVRHGTTMVARAIPFGIGAVVGGTANRVLAKQVIKTAHRTFGELPEQTPATLVEDMRRALEREKLRADRRERREKKKGLKQEQKQIRQERKARRTLEKVAEARGATPPEPDLPSPRED</sequence>
<protein>
    <recommendedName>
        <fullName evidence="4">EcsC family protein</fullName>
    </recommendedName>
</protein>
<feature type="region of interest" description="Disordered" evidence="1">
    <location>
        <begin position="1"/>
        <end position="57"/>
    </location>
</feature>